<name>A0A844FLN2_9LACO</name>
<comment type="similarity">
    <text evidence="2">Belongs to the UPF0291 family.</text>
</comment>
<proteinExistence type="inferred from homology"/>
<accession>A0A844FLN2</accession>
<evidence type="ECO:0000256" key="1">
    <source>
        <dbReference type="ARBA" id="ARBA00022490"/>
    </source>
</evidence>
<evidence type="ECO:0000313" key="5">
    <source>
        <dbReference type="Proteomes" id="UP000452141"/>
    </source>
</evidence>
<evidence type="ECO:0000313" key="4">
    <source>
        <dbReference type="EMBL" id="MST79277.1"/>
    </source>
</evidence>
<dbReference type="Gene3D" id="1.10.287.540">
    <property type="entry name" value="Helix hairpin bin"/>
    <property type="match status" value="1"/>
</dbReference>
<dbReference type="GO" id="GO:0005737">
    <property type="term" value="C:cytoplasm"/>
    <property type="evidence" value="ECO:0007669"/>
    <property type="project" value="UniProtKB-SubCell"/>
</dbReference>
<dbReference type="PANTHER" id="PTHR37300">
    <property type="entry name" value="UPF0291 PROTEIN CBO2609/CLC_2481"/>
    <property type="match status" value="1"/>
</dbReference>
<gene>
    <name evidence="4" type="ORF">FYJ61_02010</name>
</gene>
<feature type="region of interest" description="Disordered" evidence="3">
    <location>
        <begin position="57"/>
        <end position="78"/>
    </location>
</feature>
<reference evidence="4 5" key="1">
    <citation type="submission" date="2019-08" db="EMBL/GenBank/DDBJ databases">
        <title>In-depth cultivation of the pig gut microbiome towards novel bacterial diversity and tailored functional studies.</title>
        <authorList>
            <person name="Wylensek D."/>
            <person name="Hitch T.C.A."/>
            <person name="Clavel T."/>
        </authorList>
    </citation>
    <scope>NUCLEOTIDE SEQUENCE [LARGE SCALE GENOMIC DNA]</scope>
    <source>
        <strain evidence="4 5">WCA-470BD-2E</strain>
    </source>
</reference>
<dbReference type="AlphaFoldDB" id="A0A844FLN2"/>
<dbReference type="PANTHER" id="PTHR37300:SF1">
    <property type="entry name" value="UPF0291 PROTEIN YNZC"/>
    <property type="match status" value="1"/>
</dbReference>
<dbReference type="HAMAP" id="MF_01103">
    <property type="entry name" value="UPF0291"/>
    <property type="match status" value="1"/>
</dbReference>
<keyword evidence="1 2" id="KW-0963">Cytoplasm</keyword>
<organism evidence="4 5">
    <name type="scientific">Lactobacillus equicursoris</name>
    <dbReference type="NCBI Taxonomy" id="420645"/>
    <lineage>
        <taxon>Bacteria</taxon>
        <taxon>Bacillati</taxon>
        <taxon>Bacillota</taxon>
        <taxon>Bacilli</taxon>
        <taxon>Lactobacillales</taxon>
        <taxon>Lactobacillaceae</taxon>
        <taxon>Lactobacillus</taxon>
    </lineage>
</organism>
<protein>
    <recommendedName>
        <fullName evidence="2">UPF0291 protein FYJ61_02010</fullName>
    </recommendedName>
</protein>
<evidence type="ECO:0000256" key="2">
    <source>
        <dbReference type="HAMAP-Rule" id="MF_01103"/>
    </source>
</evidence>
<dbReference type="Proteomes" id="UP000452141">
    <property type="component" value="Unassembled WGS sequence"/>
</dbReference>
<dbReference type="EMBL" id="VUMW01000003">
    <property type="protein sequence ID" value="MST79277.1"/>
    <property type="molecule type" value="Genomic_DNA"/>
</dbReference>
<sequence>MSHEEKVRNRINELYQKKQNEGLTAEEEAERKDLHKEFIANFRAGFRQQLDGLKIVDKDGNDVTPEKAKRIQKEKGLR</sequence>
<dbReference type="RefSeq" id="WP_008459862.1">
    <property type="nucleotide sequence ID" value="NZ_JAQYAR010000033.1"/>
</dbReference>
<comment type="caution">
    <text evidence="4">The sequence shown here is derived from an EMBL/GenBank/DDBJ whole genome shotgun (WGS) entry which is preliminary data.</text>
</comment>
<dbReference type="SUPFAM" id="SSF158221">
    <property type="entry name" value="YnzC-like"/>
    <property type="match status" value="1"/>
</dbReference>
<evidence type="ECO:0000256" key="3">
    <source>
        <dbReference type="SAM" id="MobiDB-lite"/>
    </source>
</evidence>
<dbReference type="Pfam" id="PF05979">
    <property type="entry name" value="DUF896"/>
    <property type="match status" value="1"/>
</dbReference>
<comment type="subcellular location">
    <subcellularLocation>
        <location evidence="2">Cytoplasm</location>
    </subcellularLocation>
</comment>
<dbReference type="InterPro" id="IPR009242">
    <property type="entry name" value="DUF896"/>
</dbReference>